<reference evidence="1" key="1">
    <citation type="journal article" date="2019" name="Sci. Rep.">
        <title>Draft genome of Tanacetum cinerariifolium, the natural source of mosquito coil.</title>
        <authorList>
            <person name="Yamashiro T."/>
            <person name="Shiraishi A."/>
            <person name="Satake H."/>
            <person name="Nakayama K."/>
        </authorList>
    </citation>
    <scope>NUCLEOTIDE SEQUENCE</scope>
</reference>
<name>A0A6L2L0Z9_TANCI</name>
<sequence length="359" mass="39783">MLSLLIVDQMSVPFLHRMSVVNVLASMETMLFLLHRYCTLPLEETCCSLPLEETSCSLHPEETNCFLPHGDTSYSLPPEETSCSLPPEETSCFLPFEETSYSLPPEETSCFLPLEETSYSLVIASRPEVSFVTLAIPVDRSNMEPRPEAVKAHPEVQLRVFWVLFGGSIGGAKTSIEGFVWVSSGGSIGGARTSIRGFVWVSSEGSIEGASTSIRGVVWVSSEGSIEGASTSIRGVVWVSSEGLVGCGLYRVRPMVVSSGVGFELDLDRSYIELVRCWFRFRSRSEVYFDFNLIFLMAKKDMHTYVSRLKDTKLDTLIATYDIPLDLRPRLPDSNFRMTNLPAGDTAIGISSRIFDSLM</sequence>
<dbReference type="AlphaFoldDB" id="A0A6L2L0Z9"/>
<evidence type="ECO:0000313" key="1">
    <source>
        <dbReference type="EMBL" id="GEU55551.1"/>
    </source>
</evidence>
<proteinExistence type="predicted"/>
<protein>
    <submittedName>
        <fullName evidence="1">Uncharacterized protein</fullName>
    </submittedName>
</protein>
<organism evidence="1">
    <name type="scientific">Tanacetum cinerariifolium</name>
    <name type="common">Dalmatian daisy</name>
    <name type="synonym">Chrysanthemum cinerariifolium</name>
    <dbReference type="NCBI Taxonomy" id="118510"/>
    <lineage>
        <taxon>Eukaryota</taxon>
        <taxon>Viridiplantae</taxon>
        <taxon>Streptophyta</taxon>
        <taxon>Embryophyta</taxon>
        <taxon>Tracheophyta</taxon>
        <taxon>Spermatophyta</taxon>
        <taxon>Magnoliopsida</taxon>
        <taxon>eudicotyledons</taxon>
        <taxon>Gunneridae</taxon>
        <taxon>Pentapetalae</taxon>
        <taxon>asterids</taxon>
        <taxon>campanulids</taxon>
        <taxon>Asterales</taxon>
        <taxon>Asteraceae</taxon>
        <taxon>Asteroideae</taxon>
        <taxon>Anthemideae</taxon>
        <taxon>Anthemidinae</taxon>
        <taxon>Tanacetum</taxon>
    </lineage>
</organism>
<dbReference type="EMBL" id="BKCJ010003515">
    <property type="protein sequence ID" value="GEU55551.1"/>
    <property type="molecule type" value="Genomic_DNA"/>
</dbReference>
<comment type="caution">
    <text evidence="1">The sequence shown here is derived from an EMBL/GenBank/DDBJ whole genome shotgun (WGS) entry which is preliminary data.</text>
</comment>
<accession>A0A6L2L0Z9</accession>
<gene>
    <name evidence="1" type="ORF">Tci_027529</name>
</gene>